<reference evidence="2" key="3">
    <citation type="submission" date="2025-09" db="UniProtKB">
        <authorList>
            <consortium name="Ensembl"/>
        </authorList>
    </citation>
    <scope>IDENTIFICATION</scope>
</reference>
<dbReference type="Proteomes" id="UP000008912">
    <property type="component" value="Unassembled WGS sequence"/>
</dbReference>
<evidence type="ECO:0000256" key="1">
    <source>
        <dbReference type="SAM" id="Phobius"/>
    </source>
</evidence>
<keyword evidence="1" id="KW-1133">Transmembrane helix</keyword>
<proteinExistence type="predicted"/>
<reference evidence="2" key="2">
    <citation type="submission" date="2025-08" db="UniProtKB">
        <authorList>
            <consortium name="Ensembl"/>
        </authorList>
    </citation>
    <scope>IDENTIFICATION</scope>
</reference>
<dbReference type="STRING" id="9646.ENSAMEP00000015677"/>
<dbReference type="Ensembl" id="ENSAMET00000016329.2">
    <property type="protein sequence ID" value="ENSAMEP00000015677.2"/>
    <property type="gene ID" value="ENSAMEG00000014888.2"/>
</dbReference>
<dbReference type="GeneTree" id="ENSGT00940000156827"/>
<dbReference type="eggNOG" id="KOG1934">
    <property type="taxonomic scope" value="Eukaryota"/>
</dbReference>
<evidence type="ECO:0000313" key="2">
    <source>
        <dbReference type="Ensembl" id="ENSAMEP00000015677.2"/>
    </source>
</evidence>
<protein>
    <submittedName>
        <fullName evidence="2">Uncharacterized protein</fullName>
    </submittedName>
</protein>
<dbReference type="AlphaFoldDB" id="G1M8K7"/>
<organism evidence="2 3">
    <name type="scientific">Ailuropoda melanoleuca</name>
    <name type="common">Giant panda</name>
    <dbReference type="NCBI Taxonomy" id="9646"/>
    <lineage>
        <taxon>Eukaryota</taxon>
        <taxon>Metazoa</taxon>
        <taxon>Chordata</taxon>
        <taxon>Craniata</taxon>
        <taxon>Vertebrata</taxon>
        <taxon>Euteleostomi</taxon>
        <taxon>Mammalia</taxon>
        <taxon>Eutheria</taxon>
        <taxon>Laurasiatheria</taxon>
        <taxon>Carnivora</taxon>
        <taxon>Caniformia</taxon>
        <taxon>Ursidae</taxon>
        <taxon>Ailuropoda</taxon>
    </lineage>
</organism>
<keyword evidence="1" id="KW-0812">Transmembrane</keyword>
<keyword evidence="3" id="KW-1185">Reference proteome</keyword>
<reference evidence="2 3" key="1">
    <citation type="journal article" date="2010" name="Nature">
        <title>The sequence and de novo assembly of the giant panda genome.</title>
        <authorList>
            <person name="Li R."/>
            <person name="Fan W."/>
            <person name="Tian G."/>
            <person name="Zhu H."/>
            <person name="He L."/>
            <person name="Cai J."/>
            <person name="Huang Q."/>
            <person name="Cai Q."/>
            <person name="Li B."/>
            <person name="Bai Y."/>
            <person name="Zhang Z."/>
            <person name="Zhang Y."/>
            <person name="Wang W."/>
            <person name="Li J."/>
            <person name="Wei F."/>
            <person name="Li H."/>
            <person name="Jian M."/>
            <person name="Li J."/>
            <person name="Zhang Z."/>
            <person name="Nielsen R."/>
            <person name="Li D."/>
            <person name="Gu W."/>
            <person name="Yang Z."/>
            <person name="Xuan Z."/>
            <person name="Ryder O.A."/>
            <person name="Leung F.C."/>
            <person name="Zhou Y."/>
            <person name="Cao J."/>
            <person name="Sun X."/>
            <person name="Fu Y."/>
            <person name="Fang X."/>
            <person name="Guo X."/>
            <person name="Wang B."/>
            <person name="Hou R."/>
            <person name="Shen F."/>
            <person name="Mu B."/>
            <person name="Ni P."/>
            <person name="Lin R."/>
            <person name="Qian W."/>
            <person name="Wang G."/>
            <person name="Yu C."/>
            <person name="Nie W."/>
            <person name="Wang J."/>
            <person name="Wu Z."/>
            <person name="Liang H."/>
            <person name="Min J."/>
            <person name="Wu Q."/>
            <person name="Cheng S."/>
            <person name="Ruan J."/>
            <person name="Wang M."/>
            <person name="Shi Z."/>
            <person name="Wen M."/>
            <person name="Liu B."/>
            <person name="Ren X."/>
            <person name="Zheng H."/>
            <person name="Dong D."/>
            <person name="Cook K."/>
            <person name="Shan G."/>
            <person name="Zhang H."/>
            <person name="Kosiol C."/>
            <person name="Xie X."/>
            <person name="Lu Z."/>
            <person name="Zheng H."/>
            <person name="Li Y."/>
            <person name="Steiner C.C."/>
            <person name="Lam T.T."/>
            <person name="Lin S."/>
            <person name="Zhang Q."/>
            <person name="Li G."/>
            <person name="Tian J."/>
            <person name="Gong T."/>
            <person name="Liu H."/>
            <person name="Zhang D."/>
            <person name="Fang L."/>
            <person name="Ye C."/>
            <person name="Zhang J."/>
            <person name="Hu W."/>
            <person name="Xu A."/>
            <person name="Ren Y."/>
            <person name="Zhang G."/>
            <person name="Bruford M.W."/>
            <person name="Li Q."/>
            <person name="Ma L."/>
            <person name="Guo Y."/>
            <person name="An N."/>
            <person name="Hu Y."/>
            <person name="Zheng Y."/>
            <person name="Shi Y."/>
            <person name="Li Z."/>
            <person name="Liu Q."/>
            <person name="Chen Y."/>
            <person name="Zhao J."/>
            <person name="Qu N."/>
            <person name="Zhao S."/>
            <person name="Tian F."/>
            <person name="Wang X."/>
            <person name="Wang H."/>
            <person name="Xu L."/>
            <person name="Liu X."/>
            <person name="Vinar T."/>
            <person name="Wang Y."/>
            <person name="Lam T.W."/>
            <person name="Yiu S.M."/>
            <person name="Liu S."/>
            <person name="Zhang H."/>
            <person name="Li D."/>
            <person name="Huang Y."/>
            <person name="Wang X."/>
            <person name="Yang G."/>
            <person name="Jiang Z."/>
            <person name="Wang J."/>
            <person name="Qin N."/>
            <person name="Li L."/>
            <person name="Li J."/>
            <person name="Bolund L."/>
            <person name="Kristiansen K."/>
            <person name="Wong G.K."/>
            <person name="Olson M."/>
            <person name="Zhang X."/>
            <person name="Li S."/>
            <person name="Yang H."/>
            <person name="Wang J."/>
            <person name="Wang J."/>
        </authorList>
    </citation>
    <scope>NUCLEOTIDE SEQUENCE [LARGE SCALE GENOMIC DNA]</scope>
</reference>
<sequence>MLRQVLRRGLQSFCHRLGLCVSRHLVFFLLGLAVVTITFSFNMPNRFQPEGDLELLGAPSHSVAKIERSLASSLFPLDQSKSQLYSDLHTPGRYGRVILLSAPGTAFCSRLRGSCRPTRSFGEVT</sequence>
<feature type="transmembrane region" description="Helical" evidence="1">
    <location>
        <begin position="21"/>
        <end position="41"/>
    </location>
</feature>
<evidence type="ECO:0000313" key="3">
    <source>
        <dbReference type="Proteomes" id="UP000008912"/>
    </source>
</evidence>
<accession>G1M8K7</accession>
<keyword evidence="1" id="KW-0472">Membrane</keyword>
<dbReference type="InParanoid" id="G1M8K7"/>
<name>G1M8K7_AILME</name>
<dbReference type="HOGENOM" id="CLU_1357467_0_0_1"/>